<protein>
    <recommendedName>
        <fullName evidence="3">Peptidase S8/S53 domain-containing protein</fullName>
    </recommendedName>
</protein>
<feature type="domain" description="Peptidase S8/S53" evidence="3">
    <location>
        <begin position="14"/>
        <end position="199"/>
    </location>
</feature>
<evidence type="ECO:0000313" key="5">
    <source>
        <dbReference type="Proteomes" id="UP001143548"/>
    </source>
</evidence>
<dbReference type="InterPro" id="IPR036852">
    <property type="entry name" value="Peptidase_S8/S53_dom_sf"/>
</dbReference>
<dbReference type="GO" id="GO:0006508">
    <property type="term" value="P:proteolysis"/>
    <property type="evidence" value="ECO:0007669"/>
    <property type="project" value="InterPro"/>
</dbReference>
<keyword evidence="2" id="KW-0865">Zymogen</keyword>
<dbReference type="Proteomes" id="UP001143548">
    <property type="component" value="Unassembled WGS sequence"/>
</dbReference>
<evidence type="ECO:0000256" key="1">
    <source>
        <dbReference type="ARBA" id="ARBA00022729"/>
    </source>
</evidence>
<comment type="caution">
    <text evidence="4">The sequence shown here is derived from an EMBL/GenBank/DDBJ whole genome shotgun (WGS) entry which is preliminary data.</text>
</comment>
<evidence type="ECO:0000256" key="2">
    <source>
        <dbReference type="ARBA" id="ARBA00023145"/>
    </source>
</evidence>
<keyword evidence="1" id="KW-0732">Signal</keyword>
<dbReference type="Gene3D" id="3.40.50.200">
    <property type="entry name" value="Peptidase S8/S53 domain"/>
    <property type="match status" value="1"/>
</dbReference>
<dbReference type="GO" id="GO:0004252">
    <property type="term" value="F:serine-type endopeptidase activity"/>
    <property type="evidence" value="ECO:0007669"/>
    <property type="project" value="InterPro"/>
</dbReference>
<evidence type="ECO:0000259" key="3">
    <source>
        <dbReference type="Pfam" id="PF00082"/>
    </source>
</evidence>
<dbReference type="EMBL" id="BROQ01000025">
    <property type="protein sequence ID" value="GKZ20046.1"/>
    <property type="molecule type" value="Genomic_DNA"/>
</dbReference>
<organism evidence="4 5">
    <name type="scientific">Aspergillus brasiliensis</name>
    <dbReference type="NCBI Taxonomy" id="319629"/>
    <lineage>
        <taxon>Eukaryota</taxon>
        <taxon>Fungi</taxon>
        <taxon>Dikarya</taxon>
        <taxon>Ascomycota</taxon>
        <taxon>Pezizomycotina</taxon>
        <taxon>Eurotiomycetes</taxon>
        <taxon>Eurotiomycetidae</taxon>
        <taxon>Eurotiales</taxon>
        <taxon>Aspergillaceae</taxon>
        <taxon>Aspergillus</taxon>
        <taxon>Aspergillus subgen. Circumdati</taxon>
    </lineage>
</organism>
<dbReference type="SUPFAM" id="SSF52743">
    <property type="entry name" value="Subtilisin-like"/>
    <property type="match status" value="1"/>
</dbReference>
<dbReference type="Pfam" id="PF00082">
    <property type="entry name" value="Peptidase_S8"/>
    <property type="match status" value="1"/>
</dbReference>
<accession>A0A9W6DLW1</accession>
<gene>
    <name evidence="4" type="ORF">AbraCBS73388_005222</name>
</gene>
<name>A0A9W6DLW1_9EURO</name>
<sequence length="238" mass="26507">MHEVLKNLVVPPRVKVALIDDGLDYGDFDAYAPTDIRGVSCYPRIGQTEHPWHQSTNEHGTVMANMILRINPWIHLLVIRIEDGISYANPSSPSRTIQPDSAARAVETAIIRNVDIISMPWTLRKRISELRSSQFDPGSSGKKAIHEPGIKRLENAIKKATANHILMVCSAADDIKLLGKDNLPFCAAEHSMFRIGSCNSQVQRDAMTENRETIAYFLPRNPGPRGTSAVLCQTYYIS</sequence>
<dbReference type="InterPro" id="IPR000209">
    <property type="entry name" value="Peptidase_S8/S53_dom"/>
</dbReference>
<dbReference type="AlphaFoldDB" id="A0A9W6DLW1"/>
<reference evidence="4" key="1">
    <citation type="submission" date="2022-07" db="EMBL/GenBank/DDBJ databases">
        <title>Taxonomy of Aspergillus series Nigri: significant species reduction supported by multi-species coalescent approaches.</title>
        <authorList>
            <person name="Bian C."/>
            <person name="Kusuya Y."/>
            <person name="Sklenar F."/>
            <person name="D'hooge E."/>
            <person name="Yaguchi T."/>
            <person name="Takahashi H."/>
            <person name="Hubka V."/>
        </authorList>
    </citation>
    <scope>NUCLEOTIDE SEQUENCE</scope>
    <source>
        <strain evidence="4">CBS 733.88</strain>
    </source>
</reference>
<evidence type="ECO:0000313" key="4">
    <source>
        <dbReference type="EMBL" id="GKZ20046.1"/>
    </source>
</evidence>
<proteinExistence type="predicted"/>